<organism evidence="1 2">
    <name type="scientific">candidate division TA06 bacterium DG_78</name>
    <dbReference type="NCBI Taxonomy" id="1703772"/>
    <lineage>
        <taxon>Bacteria</taxon>
        <taxon>Bacteria division TA06</taxon>
    </lineage>
</organism>
<name>A0A0S7YGF3_UNCT6</name>
<accession>A0A0S7YGF3</accession>
<dbReference type="AlphaFoldDB" id="A0A0S7YGF3"/>
<dbReference type="Proteomes" id="UP000051012">
    <property type="component" value="Unassembled WGS sequence"/>
</dbReference>
<gene>
    <name evidence="1" type="ORF">AMJ52_03295</name>
</gene>
<evidence type="ECO:0000313" key="1">
    <source>
        <dbReference type="EMBL" id="KPJ73764.1"/>
    </source>
</evidence>
<reference evidence="1 2" key="1">
    <citation type="journal article" date="2015" name="Microbiome">
        <title>Genomic resolution of linkages in carbon, nitrogen, and sulfur cycling among widespread estuary sediment bacteria.</title>
        <authorList>
            <person name="Baker B.J."/>
            <person name="Lazar C.S."/>
            <person name="Teske A.P."/>
            <person name="Dick G.J."/>
        </authorList>
    </citation>
    <scope>NUCLEOTIDE SEQUENCE [LARGE SCALE GENOMIC DNA]</scope>
    <source>
        <strain evidence="1">DG_78</strain>
    </source>
</reference>
<protein>
    <submittedName>
        <fullName evidence="1">Uncharacterized protein</fullName>
    </submittedName>
</protein>
<comment type="caution">
    <text evidence="1">The sequence shown here is derived from an EMBL/GenBank/DDBJ whole genome shotgun (WGS) entry which is preliminary data.</text>
</comment>
<evidence type="ECO:0000313" key="2">
    <source>
        <dbReference type="Proteomes" id="UP000051012"/>
    </source>
</evidence>
<dbReference type="EMBL" id="LJNI01000029">
    <property type="protein sequence ID" value="KPJ73764.1"/>
    <property type="molecule type" value="Genomic_DNA"/>
</dbReference>
<proteinExistence type="predicted"/>
<sequence>MAKIDRVLCPICMFTSKYIDLTLTNDGYYICPKCNVSFSYEELMQLYSFSQFTYEVKDQHFKPTT</sequence>